<proteinExistence type="predicted"/>
<dbReference type="SUPFAM" id="SSF52540">
    <property type="entry name" value="P-loop containing nucleoside triphosphate hydrolases"/>
    <property type="match status" value="1"/>
</dbReference>
<reference evidence="1" key="1">
    <citation type="journal article" date="2020" name="Nat. Commun.">
        <title>Large-scale genome sequencing of mycorrhizal fungi provides insights into the early evolution of symbiotic traits.</title>
        <authorList>
            <person name="Miyauchi S."/>
            <person name="Kiss E."/>
            <person name="Kuo A."/>
            <person name="Drula E."/>
            <person name="Kohler A."/>
            <person name="Sanchez-Garcia M."/>
            <person name="Morin E."/>
            <person name="Andreopoulos B."/>
            <person name="Barry K.W."/>
            <person name="Bonito G."/>
            <person name="Buee M."/>
            <person name="Carver A."/>
            <person name="Chen C."/>
            <person name="Cichocki N."/>
            <person name="Clum A."/>
            <person name="Culley D."/>
            <person name="Crous P.W."/>
            <person name="Fauchery L."/>
            <person name="Girlanda M."/>
            <person name="Hayes R.D."/>
            <person name="Keri Z."/>
            <person name="LaButti K."/>
            <person name="Lipzen A."/>
            <person name="Lombard V."/>
            <person name="Magnuson J."/>
            <person name="Maillard F."/>
            <person name="Murat C."/>
            <person name="Nolan M."/>
            <person name="Ohm R.A."/>
            <person name="Pangilinan J."/>
            <person name="Pereira M.F."/>
            <person name="Perotto S."/>
            <person name="Peter M."/>
            <person name="Pfister S."/>
            <person name="Riley R."/>
            <person name="Sitrit Y."/>
            <person name="Stielow J.B."/>
            <person name="Szollosi G."/>
            <person name="Zifcakova L."/>
            <person name="Stursova M."/>
            <person name="Spatafora J.W."/>
            <person name="Tedersoo L."/>
            <person name="Vaario L.M."/>
            <person name="Yamada A."/>
            <person name="Yan M."/>
            <person name="Wang P."/>
            <person name="Xu J."/>
            <person name="Bruns T."/>
            <person name="Baldrian P."/>
            <person name="Vilgalys R."/>
            <person name="Dunand C."/>
            <person name="Henrissat B."/>
            <person name="Grigoriev I.V."/>
            <person name="Hibbett D."/>
            <person name="Nagy L.G."/>
            <person name="Martin F.M."/>
        </authorList>
    </citation>
    <scope>NUCLEOTIDE SEQUENCE</scope>
    <source>
        <strain evidence="1">UP504</strain>
    </source>
</reference>
<dbReference type="InterPro" id="IPR027417">
    <property type="entry name" value="P-loop_NTPase"/>
</dbReference>
<accession>A0A9P6AKS7</accession>
<organism evidence="1 2">
    <name type="scientific">Hydnum rufescens UP504</name>
    <dbReference type="NCBI Taxonomy" id="1448309"/>
    <lineage>
        <taxon>Eukaryota</taxon>
        <taxon>Fungi</taxon>
        <taxon>Dikarya</taxon>
        <taxon>Basidiomycota</taxon>
        <taxon>Agaricomycotina</taxon>
        <taxon>Agaricomycetes</taxon>
        <taxon>Cantharellales</taxon>
        <taxon>Hydnaceae</taxon>
        <taxon>Hydnum</taxon>
    </lineage>
</organism>
<protein>
    <submittedName>
        <fullName evidence="1">Uncharacterized protein</fullName>
    </submittedName>
</protein>
<evidence type="ECO:0000313" key="1">
    <source>
        <dbReference type="EMBL" id="KAF9507105.1"/>
    </source>
</evidence>
<sequence length="62" mass="6480">MSGKPAKLMTFKIDASTRIADGEDTILLAPTGSGKTLVLQQGHPGFQIVEQLSEQVALNAGV</sequence>
<keyword evidence="2" id="KW-1185">Reference proteome</keyword>
<dbReference type="OrthoDB" id="2499463at2759"/>
<dbReference type="AlphaFoldDB" id="A0A9P6AKS7"/>
<dbReference type="Gene3D" id="3.40.50.300">
    <property type="entry name" value="P-loop containing nucleotide triphosphate hydrolases"/>
    <property type="match status" value="1"/>
</dbReference>
<dbReference type="EMBL" id="MU129090">
    <property type="protein sequence ID" value="KAF9507105.1"/>
    <property type="molecule type" value="Genomic_DNA"/>
</dbReference>
<comment type="caution">
    <text evidence="1">The sequence shown here is derived from an EMBL/GenBank/DDBJ whole genome shotgun (WGS) entry which is preliminary data.</text>
</comment>
<dbReference type="Proteomes" id="UP000886523">
    <property type="component" value="Unassembled WGS sequence"/>
</dbReference>
<evidence type="ECO:0000313" key="2">
    <source>
        <dbReference type="Proteomes" id="UP000886523"/>
    </source>
</evidence>
<gene>
    <name evidence="1" type="ORF">BS47DRAFT_1352048</name>
</gene>
<name>A0A9P6AKS7_9AGAM</name>